<name>A0ABY7B579_9PSEU</name>
<dbReference type="Gene3D" id="3.40.140.10">
    <property type="entry name" value="Cytidine Deaminase, domain 2"/>
    <property type="match status" value="1"/>
</dbReference>
<dbReference type="Proteomes" id="UP001163203">
    <property type="component" value="Chromosome"/>
</dbReference>
<gene>
    <name evidence="6" type="ORF">ORV05_04785</name>
</gene>
<evidence type="ECO:0000256" key="1">
    <source>
        <dbReference type="ARBA" id="ARBA00006576"/>
    </source>
</evidence>
<dbReference type="InterPro" id="IPR016192">
    <property type="entry name" value="APOBEC/CMP_deaminase_Zn-bd"/>
</dbReference>
<evidence type="ECO:0000313" key="7">
    <source>
        <dbReference type="Proteomes" id="UP001163203"/>
    </source>
</evidence>
<dbReference type="InterPro" id="IPR016193">
    <property type="entry name" value="Cytidine_deaminase-like"/>
</dbReference>
<evidence type="ECO:0000256" key="4">
    <source>
        <dbReference type="ARBA" id="ARBA00022833"/>
    </source>
</evidence>
<keyword evidence="3" id="KW-0378">Hydrolase</keyword>
<dbReference type="EMBL" id="CP113836">
    <property type="protein sequence ID" value="WAL67107.1"/>
    <property type="molecule type" value="Genomic_DNA"/>
</dbReference>
<proteinExistence type="inferred from homology"/>
<keyword evidence="2" id="KW-0479">Metal-binding</keyword>
<dbReference type="PANTHER" id="PTHR11086">
    <property type="entry name" value="DEOXYCYTIDYLATE DEAMINASE-RELATED"/>
    <property type="match status" value="1"/>
</dbReference>
<dbReference type="PROSITE" id="PS51747">
    <property type="entry name" value="CYT_DCMP_DEAMINASES_2"/>
    <property type="match status" value="1"/>
</dbReference>
<evidence type="ECO:0000256" key="3">
    <source>
        <dbReference type="ARBA" id="ARBA00022801"/>
    </source>
</evidence>
<dbReference type="PROSITE" id="PS00903">
    <property type="entry name" value="CYT_DCMP_DEAMINASES_1"/>
    <property type="match status" value="1"/>
</dbReference>
<evidence type="ECO:0000313" key="6">
    <source>
        <dbReference type="EMBL" id="WAL67107.1"/>
    </source>
</evidence>
<organism evidence="6 7">
    <name type="scientific">Amycolatopsis cynarae</name>
    <dbReference type="NCBI Taxonomy" id="2995223"/>
    <lineage>
        <taxon>Bacteria</taxon>
        <taxon>Bacillati</taxon>
        <taxon>Actinomycetota</taxon>
        <taxon>Actinomycetes</taxon>
        <taxon>Pseudonocardiales</taxon>
        <taxon>Pseudonocardiaceae</taxon>
        <taxon>Amycolatopsis</taxon>
    </lineage>
</organism>
<feature type="domain" description="CMP/dCMP-type deaminase" evidence="5">
    <location>
        <begin position="26"/>
        <end position="155"/>
    </location>
</feature>
<dbReference type="InterPro" id="IPR015517">
    <property type="entry name" value="dCMP_deaminase-rel"/>
</dbReference>
<accession>A0ABY7B579</accession>
<reference evidence="6" key="1">
    <citation type="submission" date="2022-11" db="EMBL/GenBank/DDBJ databases">
        <authorList>
            <person name="Mo P."/>
        </authorList>
    </citation>
    <scope>NUCLEOTIDE SEQUENCE</scope>
    <source>
        <strain evidence="6">HUAS 11-8</strain>
    </source>
</reference>
<keyword evidence="7" id="KW-1185">Reference proteome</keyword>
<protein>
    <submittedName>
        <fullName evidence="6">Deaminase</fullName>
    </submittedName>
</protein>
<sequence>MTSKPATWAEFFAWFTEATTHLPRPTWDEYGLILAHAAATRSDCERSQVGAVVMQDHRTRASGYNGSPAGAPGCESCPRRLSGVDPCSSYDSGPGACVAVHAEANALLHSDRADLPGATLFVTREPCPGCGRLIAGSGVARVVTPADLPERTDVTTPLTFARFIETNEWEGETWNFWLQTTGNEEELARLRDYLARHGEQTEDAEFQLADDVLTESEVDLLVRYSDGGYTSSHSKVTGPMRFPEGFDHNAAPDAQIYKGRIRHFFPATEEA</sequence>
<dbReference type="SUPFAM" id="SSF53927">
    <property type="entry name" value="Cytidine deaminase-like"/>
    <property type="match status" value="1"/>
</dbReference>
<keyword evidence="4" id="KW-0862">Zinc</keyword>
<comment type="similarity">
    <text evidence="1">Belongs to the cytidine and deoxycytidylate deaminase family.</text>
</comment>
<evidence type="ECO:0000259" key="5">
    <source>
        <dbReference type="PROSITE" id="PS51747"/>
    </source>
</evidence>
<dbReference type="InterPro" id="IPR002125">
    <property type="entry name" value="CMP_dCMP_dom"/>
</dbReference>
<evidence type="ECO:0000256" key="2">
    <source>
        <dbReference type="ARBA" id="ARBA00022723"/>
    </source>
</evidence>
<dbReference type="RefSeq" id="WP_268757233.1">
    <property type="nucleotide sequence ID" value="NZ_CP113836.1"/>
</dbReference>
<dbReference type="PANTHER" id="PTHR11086:SF18">
    <property type="entry name" value="DEOXYCYTIDYLATE DEAMINASE"/>
    <property type="match status" value="1"/>
</dbReference>
<dbReference type="Pfam" id="PF00383">
    <property type="entry name" value="dCMP_cyt_deam_1"/>
    <property type="match status" value="1"/>
</dbReference>